<evidence type="ECO:0000313" key="8">
    <source>
        <dbReference type="EMBL" id="GFR86988.1"/>
    </source>
</evidence>
<dbReference type="GO" id="GO:0005576">
    <property type="term" value="C:extracellular region"/>
    <property type="evidence" value="ECO:0007669"/>
    <property type="project" value="UniProtKB-SubCell"/>
</dbReference>
<evidence type="ECO:0000256" key="4">
    <source>
        <dbReference type="SAM" id="MobiDB-lite"/>
    </source>
</evidence>
<dbReference type="PROSITE" id="PS50184">
    <property type="entry name" value="VWFC_2"/>
    <property type="match status" value="1"/>
</dbReference>
<dbReference type="Pfam" id="PF00093">
    <property type="entry name" value="VWC"/>
    <property type="match status" value="1"/>
</dbReference>
<evidence type="ECO:0000259" key="7">
    <source>
        <dbReference type="PROSITE" id="PS51233"/>
    </source>
</evidence>
<evidence type="ECO:0000256" key="3">
    <source>
        <dbReference type="ARBA" id="ARBA00022729"/>
    </source>
</evidence>
<gene>
    <name evidence="8" type="ORF">ElyMa_000735300</name>
</gene>
<reference evidence="8 9" key="1">
    <citation type="journal article" date="2021" name="Elife">
        <title>Chloroplast acquisition without the gene transfer in kleptoplastic sea slugs, Plakobranchus ocellatus.</title>
        <authorList>
            <person name="Maeda T."/>
            <person name="Takahashi S."/>
            <person name="Yoshida T."/>
            <person name="Shimamura S."/>
            <person name="Takaki Y."/>
            <person name="Nagai Y."/>
            <person name="Toyoda A."/>
            <person name="Suzuki Y."/>
            <person name="Arimoto A."/>
            <person name="Ishii H."/>
            <person name="Satoh N."/>
            <person name="Nishiyama T."/>
            <person name="Hasebe M."/>
            <person name="Maruyama T."/>
            <person name="Minagawa J."/>
            <person name="Obokata J."/>
            <person name="Shigenobu S."/>
        </authorList>
    </citation>
    <scope>NUCLEOTIDE SEQUENCE [LARGE SCALE GENOMIC DNA]</scope>
</reference>
<evidence type="ECO:0000313" key="9">
    <source>
        <dbReference type="Proteomes" id="UP000762676"/>
    </source>
</evidence>
<keyword evidence="3 5" id="KW-0732">Signal</keyword>
<dbReference type="SMART" id="SM00214">
    <property type="entry name" value="VWC"/>
    <property type="match status" value="1"/>
</dbReference>
<dbReference type="InterPro" id="IPR001846">
    <property type="entry name" value="VWF_type-D"/>
</dbReference>
<dbReference type="Pfam" id="PF00094">
    <property type="entry name" value="VWD"/>
    <property type="match status" value="1"/>
</dbReference>
<organism evidence="8 9">
    <name type="scientific">Elysia marginata</name>
    <dbReference type="NCBI Taxonomy" id="1093978"/>
    <lineage>
        <taxon>Eukaryota</taxon>
        <taxon>Metazoa</taxon>
        <taxon>Spiralia</taxon>
        <taxon>Lophotrochozoa</taxon>
        <taxon>Mollusca</taxon>
        <taxon>Gastropoda</taxon>
        <taxon>Heterobranchia</taxon>
        <taxon>Euthyneura</taxon>
        <taxon>Panpulmonata</taxon>
        <taxon>Sacoglossa</taxon>
        <taxon>Placobranchoidea</taxon>
        <taxon>Plakobranchidae</taxon>
        <taxon>Elysia</taxon>
    </lineage>
</organism>
<protein>
    <submittedName>
        <fullName evidence="8">BMP-binding endothelial regulator protein-like</fullName>
    </submittedName>
</protein>
<feature type="domain" description="VWFC" evidence="6">
    <location>
        <begin position="48"/>
        <end position="109"/>
    </location>
</feature>
<dbReference type="InterPro" id="IPR052424">
    <property type="entry name" value="Kielin_Chordin-BMP_Reg"/>
</dbReference>
<feature type="signal peptide" evidence="5">
    <location>
        <begin position="1"/>
        <end position="18"/>
    </location>
</feature>
<evidence type="ECO:0000256" key="5">
    <source>
        <dbReference type="SAM" id="SignalP"/>
    </source>
</evidence>
<feature type="chain" id="PRO_5043618553" evidence="5">
    <location>
        <begin position="19"/>
        <end position="262"/>
    </location>
</feature>
<dbReference type="PANTHER" id="PTHR46698:SF4">
    <property type="entry name" value="CROSSVEINLESS 2"/>
    <property type="match status" value="1"/>
</dbReference>
<dbReference type="EMBL" id="BMAT01001489">
    <property type="protein sequence ID" value="GFR86988.1"/>
    <property type="molecule type" value="Genomic_DNA"/>
</dbReference>
<keyword evidence="9" id="KW-1185">Reference proteome</keyword>
<keyword evidence="2" id="KW-0964">Secreted</keyword>
<dbReference type="Gene3D" id="6.20.200.20">
    <property type="match status" value="1"/>
</dbReference>
<proteinExistence type="predicted"/>
<name>A0AAV4GPW8_9GAST</name>
<comment type="subcellular location">
    <subcellularLocation>
        <location evidence="1">Secreted</location>
    </subcellularLocation>
</comment>
<feature type="compositionally biased region" description="Basic residues" evidence="4">
    <location>
        <begin position="170"/>
        <end position="199"/>
    </location>
</feature>
<accession>A0AAV4GPW8</accession>
<dbReference type="PANTHER" id="PTHR46698">
    <property type="entry name" value="CROSSVEINLESS 2"/>
    <property type="match status" value="1"/>
</dbReference>
<dbReference type="AlphaFoldDB" id="A0AAV4GPW8"/>
<evidence type="ECO:0000256" key="2">
    <source>
        <dbReference type="ARBA" id="ARBA00022525"/>
    </source>
</evidence>
<dbReference type="PROSITE" id="PS51233">
    <property type="entry name" value="VWFD"/>
    <property type="match status" value="1"/>
</dbReference>
<feature type="region of interest" description="Disordered" evidence="4">
    <location>
        <begin position="164"/>
        <end position="199"/>
    </location>
</feature>
<dbReference type="PROSITE" id="PS01208">
    <property type="entry name" value="VWFC_1"/>
    <property type="match status" value="1"/>
</dbReference>
<dbReference type="InterPro" id="IPR001007">
    <property type="entry name" value="VWF_dom"/>
</dbReference>
<evidence type="ECO:0000256" key="1">
    <source>
        <dbReference type="ARBA" id="ARBA00004613"/>
    </source>
</evidence>
<feature type="domain" description="VWFD" evidence="7">
    <location>
        <begin position="124"/>
        <end position="262"/>
    </location>
</feature>
<dbReference type="SUPFAM" id="SSF57603">
    <property type="entry name" value="FnI-like domain"/>
    <property type="match status" value="1"/>
</dbReference>
<dbReference type="Proteomes" id="UP000762676">
    <property type="component" value="Unassembled WGS sequence"/>
</dbReference>
<sequence>MRPVSLSVLLQSSTSVCTTTTCPALNCPPEERIPLEGSECCQVCVEKRPCQFAGELYKNREDWRPNICMACTCEDGKTYCTRQKCNNSLWCPPGYRLQLSREECCPRCIERELSDCPRCIEHDAVCSVFGDPHYRTFDGLTYSFQGTCKYVLAQSCTRKLTTSTSSSSNIKKKRKKSRKKSKTTFYRRRDKKRKKKKKRKDEDYFMIKVRNGVRFSSGFAWTQMLVVLLTGHRISMLQGGIVKARFNKVYFLFSGFLDFPKS</sequence>
<evidence type="ECO:0000259" key="6">
    <source>
        <dbReference type="PROSITE" id="PS50184"/>
    </source>
</evidence>
<comment type="caution">
    <text evidence="8">The sequence shown here is derived from an EMBL/GenBank/DDBJ whole genome shotgun (WGS) entry which is preliminary data.</text>
</comment>